<evidence type="ECO:0000313" key="4">
    <source>
        <dbReference type="Ensembl" id="ENSACLP00000010495.1"/>
    </source>
</evidence>
<evidence type="ECO:0000256" key="1">
    <source>
        <dbReference type="ARBA" id="ARBA00023319"/>
    </source>
</evidence>
<dbReference type="OMA" id="YLCIFFC"/>
<feature type="domain" description="Fibronectin type-III" evidence="3">
    <location>
        <begin position="9"/>
        <end position="100"/>
    </location>
</feature>
<dbReference type="FunFam" id="2.60.40.10:FF:000056">
    <property type="entry name" value="twitchin isoform X4"/>
    <property type="match status" value="1"/>
</dbReference>
<keyword evidence="2" id="KW-0812">Transmembrane</keyword>
<dbReference type="STRING" id="8154.ENSACLP00000010495"/>
<name>A0A3P8P0F9_ASTCA</name>
<reference evidence="4" key="4">
    <citation type="submission" date="2025-09" db="UniProtKB">
        <authorList>
            <consortium name="Ensembl"/>
        </authorList>
    </citation>
    <scope>IDENTIFICATION</scope>
</reference>
<dbReference type="Ensembl" id="ENSACLT00000010746.1">
    <property type="protein sequence ID" value="ENSACLP00000010495.1"/>
    <property type="gene ID" value="ENSACLG00000007173.1"/>
</dbReference>
<keyword evidence="2" id="KW-0472">Membrane</keyword>
<dbReference type="PANTHER" id="PTHR14340:SF9">
    <property type="entry name" value="FIBRONECTIN TYPE-III DOMAIN-CONTAINING PROTEIN"/>
    <property type="match status" value="1"/>
</dbReference>
<keyword evidence="5" id="KW-1185">Reference proteome</keyword>
<dbReference type="Bgee" id="ENSACLG00000007173">
    <property type="expression patterns" value="Expressed in muscle tissue and 1 other cell type or tissue"/>
</dbReference>
<dbReference type="Gene3D" id="2.60.40.10">
    <property type="entry name" value="Immunoglobulins"/>
    <property type="match status" value="1"/>
</dbReference>
<keyword evidence="1" id="KW-0393">Immunoglobulin domain</keyword>
<sequence>MKKENQPGPVTDFKAQKTTKNSITLSWKKPINDGGSFITAYILEQGEGEEKWKQILKGKNTSHTIGELTEGKEYSFRVKALNESGEGPPTDNPSITVGPATCVDTYGRSFHVGLYLCIFFCNYALSCILRYLFHTLHILHPDLFYHLWSRCPRD</sequence>
<dbReference type="Proteomes" id="UP000265100">
    <property type="component" value="Chromosome 16"/>
</dbReference>
<evidence type="ECO:0000256" key="2">
    <source>
        <dbReference type="SAM" id="Phobius"/>
    </source>
</evidence>
<dbReference type="PRINTS" id="PR00014">
    <property type="entry name" value="FNTYPEIII"/>
</dbReference>
<reference evidence="5" key="2">
    <citation type="submission" date="2023-03" db="EMBL/GenBank/DDBJ databases">
        <authorList>
            <consortium name="Wellcome Sanger Institute Data Sharing"/>
        </authorList>
    </citation>
    <scope>NUCLEOTIDE SEQUENCE [LARGE SCALE GENOMIC DNA]</scope>
</reference>
<dbReference type="GO" id="GO:0030017">
    <property type="term" value="C:sarcomere"/>
    <property type="evidence" value="ECO:0007669"/>
    <property type="project" value="UniProtKB-ARBA"/>
</dbReference>
<dbReference type="InterPro" id="IPR013783">
    <property type="entry name" value="Ig-like_fold"/>
</dbReference>
<dbReference type="PANTHER" id="PTHR14340">
    <property type="entry name" value="MICROFIBRIL-ASSOCIATED GLYCOPROTEIN 3"/>
    <property type="match status" value="1"/>
</dbReference>
<reference evidence="4 5" key="1">
    <citation type="submission" date="2018-05" db="EMBL/GenBank/DDBJ databases">
        <authorList>
            <person name="Datahose"/>
        </authorList>
    </citation>
    <scope>NUCLEOTIDE SEQUENCE</scope>
</reference>
<dbReference type="SMART" id="SM00060">
    <property type="entry name" value="FN3"/>
    <property type="match status" value="1"/>
</dbReference>
<dbReference type="PROSITE" id="PS50853">
    <property type="entry name" value="FN3"/>
    <property type="match status" value="1"/>
</dbReference>
<reference evidence="4" key="3">
    <citation type="submission" date="2025-08" db="UniProtKB">
        <authorList>
            <consortium name="Ensembl"/>
        </authorList>
    </citation>
    <scope>IDENTIFICATION</scope>
</reference>
<dbReference type="InterPro" id="IPR036116">
    <property type="entry name" value="FN3_sf"/>
</dbReference>
<proteinExistence type="predicted"/>
<feature type="transmembrane region" description="Helical" evidence="2">
    <location>
        <begin position="112"/>
        <end position="133"/>
    </location>
</feature>
<keyword evidence="2" id="KW-1133">Transmembrane helix</keyword>
<dbReference type="AlphaFoldDB" id="A0A3P8P0F9"/>
<accession>A0A3P8P0F9</accession>
<dbReference type="CDD" id="cd00063">
    <property type="entry name" value="FN3"/>
    <property type="match status" value="1"/>
</dbReference>
<evidence type="ECO:0000313" key="5">
    <source>
        <dbReference type="Proteomes" id="UP000265100"/>
    </source>
</evidence>
<dbReference type="GeneTree" id="ENSGT01150000286978"/>
<dbReference type="Pfam" id="PF00041">
    <property type="entry name" value="fn3"/>
    <property type="match status" value="1"/>
</dbReference>
<evidence type="ECO:0000259" key="3">
    <source>
        <dbReference type="PROSITE" id="PS50853"/>
    </source>
</evidence>
<protein>
    <recommendedName>
        <fullName evidence="3">Fibronectin type-III domain-containing protein</fullName>
    </recommendedName>
</protein>
<dbReference type="InterPro" id="IPR003961">
    <property type="entry name" value="FN3_dom"/>
</dbReference>
<organism evidence="4 5">
    <name type="scientific">Astatotilapia calliptera</name>
    <name type="common">Eastern happy</name>
    <name type="synonym">Chromis callipterus</name>
    <dbReference type="NCBI Taxonomy" id="8154"/>
    <lineage>
        <taxon>Eukaryota</taxon>
        <taxon>Metazoa</taxon>
        <taxon>Chordata</taxon>
        <taxon>Craniata</taxon>
        <taxon>Vertebrata</taxon>
        <taxon>Euteleostomi</taxon>
        <taxon>Actinopterygii</taxon>
        <taxon>Neopterygii</taxon>
        <taxon>Teleostei</taxon>
        <taxon>Neoteleostei</taxon>
        <taxon>Acanthomorphata</taxon>
        <taxon>Ovalentaria</taxon>
        <taxon>Cichlomorphae</taxon>
        <taxon>Cichliformes</taxon>
        <taxon>Cichlidae</taxon>
        <taxon>African cichlids</taxon>
        <taxon>Pseudocrenilabrinae</taxon>
        <taxon>Haplochromini</taxon>
        <taxon>Astatotilapia</taxon>
    </lineage>
</organism>
<dbReference type="SUPFAM" id="SSF49265">
    <property type="entry name" value="Fibronectin type III"/>
    <property type="match status" value="1"/>
</dbReference>